<dbReference type="Proteomes" id="UP000775627">
    <property type="component" value="Unassembled WGS sequence"/>
</dbReference>
<comment type="caution">
    <text evidence="3">The sequence shown here is derived from an EMBL/GenBank/DDBJ whole genome shotgun (WGS) entry which is preliminary data.</text>
</comment>
<dbReference type="AlphaFoldDB" id="A0AAW4I079"/>
<reference evidence="3" key="2">
    <citation type="journal article" date="2021" name="J. Invertebr. Pathol.">
        <title>Molecular characterization of a Bacillus thuringiensis strain from Argentina, toxic against Lepidoptera and Coleoptera, based on its whole-genome and Cry protein analysis.</title>
        <authorList>
            <person name="Nicolas Lazarte J."/>
            <person name="Pia Valacco M."/>
            <person name="Moreno S."/>
            <person name="Salerno G.L."/>
            <person name="Beron C.M."/>
        </authorList>
    </citation>
    <scope>NUCLEOTIDE SEQUENCE</scope>
    <source>
        <strain evidence="3">FCC7</strain>
    </source>
</reference>
<dbReference type="InterPro" id="IPR001387">
    <property type="entry name" value="Cro/C1-type_HTH"/>
</dbReference>
<evidence type="ECO:0000313" key="4">
    <source>
        <dbReference type="Proteomes" id="UP000775627"/>
    </source>
</evidence>
<proteinExistence type="predicted"/>
<dbReference type="SMART" id="SM00530">
    <property type="entry name" value="HTH_XRE"/>
    <property type="match status" value="1"/>
</dbReference>
<evidence type="ECO:0000313" key="3">
    <source>
        <dbReference type="EMBL" id="MBN9901609.1"/>
    </source>
</evidence>
<name>A0AAW4I079_BACTU</name>
<protein>
    <submittedName>
        <fullName evidence="3">Helix-turn-helix transcriptional regulator</fullName>
    </submittedName>
</protein>
<dbReference type="PANTHER" id="PTHR46558:SF4">
    <property type="entry name" value="DNA-BIDING PHAGE PROTEIN"/>
    <property type="match status" value="1"/>
</dbReference>
<keyword evidence="1" id="KW-0238">DNA-binding</keyword>
<dbReference type="Gene3D" id="1.10.260.40">
    <property type="entry name" value="lambda repressor-like DNA-binding domains"/>
    <property type="match status" value="1"/>
</dbReference>
<dbReference type="GO" id="GO:0003677">
    <property type="term" value="F:DNA binding"/>
    <property type="evidence" value="ECO:0007669"/>
    <property type="project" value="UniProtKB-KW"/>
</dbReference>
<dbReference type="SUPFAM" id="SSF47413">
    <property type="entry name" value="lambda repressor-like DNA-binding domains"/>
    <property type="match status" value="1"/>
</dbReference>
<evidence type="ECO:0000256" key="1">
    <source>
        <dbReference type="ARBA" id="ARBA00023125"/>
    </source>
</evidence>
<dbReference type="RefSeq" id="WP_100616760.1">
    <property type="nucleotide sequence ID" value="NZ_JAWUAH010000002.1"/>
</dbReference>
<evidence type="ECO:0000259" key="2">
    <source>
        <dbReference type="PROSITE" id="PS50943"/>
    </source>
</evidence>
<dbReference type="CDD" id="cd00093">
    <property type="entry name" value="HTH_XRE"/>
    <property type="match status" value="1"/>
</dbReference>
<feature type="domain" description="HTH cro/C1-type" evidence="2">
    <location>
        <begin position="6"/>
        <end position="60"/>
    </location>
</feature>
<dbReference type="Pfam" id="PF01381">
    <property type="entry name" value="HTH_3"/>
    <property type="match status" value="1"/>
</dbReference>
<sequence>MLKNNMKMYRAAQSISQDELAKLVGVTRQTISALEKNKYTPSLDLAFRICKVFGRKVEEVFEHY</sequence>
<dbReference type="EMBL" id="VIXF01000008">
    <property type="protein sequence ID" value="MBN9901609.1"/>
    <property type="molecule type" value="Genomic_DNA"/>
</dbReference>
<reference evidence="3" key="1">
    <citation type="submission" date="2019-07" db="EMBL/GenBank/DDBJ databases">
        <authorList>
            <person name="Lazarte J.N."/>
            <person name="Poliero A."/>
            <person name="Beron C."/>
        </authorList>
    </citation>
    <scope>NUCLEOTIDE SEQUENCE</scope>
    <source>
        <strain evidence="3">FCC7</strain>
    </source>
</reference>
<dbReference type="PROSITE" id="PS50943">
    <property type="entry name" value="HTH_CROC1"/>
    <property type="match status" value="1"/>
</dbReference>
<dbReference type="InterPro" id="IPR010982">
    <property type="entry name" value="Lambda_DNA-bd_dom_sf"/>
</dbReference>
<organism evidence="3 4">
    <name type="scientific">Bacillus thuringiensis</name>
    <dbReference type="NCBI Taxonomy" id="1428"/>
    <lineage>
        <taxon>Bacteria</taxon>
        <taxon>Bacillati</taxon>
        <taxon>Bacillota</taxon>
        <taxon>Bacilli</taxon>
        <taxon>Bacillales</taxon>
        <taxon>Bacillaceae</taxon>
        <taxon>Bacillus</taxon>
        <taxon>Bacillus cereus group</taxon>
    </lineage>
</organism>
<accession>A0AAW4I079</accession>
<gene>
    <name evidence="3" type="ORF">FME64_30595</name>
</gene>
<dbReference type="PANTHER" id="PTHR46558">
    <property type="entry name" value="TRACRIPTIONAL REGULATORY PROTEIN-RELATED-RELATED"/>
    <property type="match status" value="1"/>
</dbReference>